<feature type="region of interest" description="Disordered" evidence="1">
    <location>
        <begin position="38"/>
        <end position="67"/>
    </location>
</feature>
<organism evidence="2 3">
    <name type="scientific">Mikania micrantha</name>
    <name type="common">bitter vine</name>
    <dbReference type="NCBI Taxonomy" id="192012"/>
    <lineage>
        <taxon>Eukaryota</taxon>
        <taxon>Viridiplantae</taxon>
        <taxon>Streptophyta</taxon>
        <taxon>Embryophyta</taxon>
        <taxon>Tracheophyta</taxon>
        <taxon>Spermatophyta</taxon>
        <taxon>Magnoliopsida</taxon>
        <taxon>eudicotyledons</taxon>
        <taxon>Gunneridae</taxon>
        <taxon>Pentapetalae</taxon>
        <taxon>asterids</taxon>
        <taxon>campanulids</taxon>
        <taxon>Asterales</taxon>
        <taxon>Asteraceae</taxon>
        <taxon>Asteroideae</taxon>
        <taxon>Heliantheae alliance</taxon>
        <taxon>Eupatorieae</taxon>
        <taxon>Mikania</taxon>
    </lineage>
</organism>
<dbReference type="Proteomes" id="UP000326396">
    <property type="component" value="Linkage Group LG9"/>
</dbReference>
<proteinExistence type="predicted"/>
<sequence>MDMSLSSSDCDRHSNDPDEDLDLINHRFNQLLDLQYHDDDKDHKNCENEEDDEEDDDDEGDDDDDDFTFMIVGEDEAYDDKVFEDGKIRPVFPLFDQNLLKEDEEYDIEEIDTLPILPPVDKIFIESPRGFPTSSTASKHDDAATGPYCTWSKETTELTKKSNSTGFSKLWRLKEKVGRSNSDGRDAFVFLKTSDKPTTSSSKPPVTSFVKVNVAGGQARVVTKAKKPAVSAHEAYLRSKGHTEEERRRSYLPYRPELMGIFTNAHVGLTKNVHPY</sequence>
<keyword evidence="3" id="KW-1185">Reference proteome</keyword>
<evidence type="ECO:0000313" key="2">
    <source>
        <dbReference type="EMBL" id="KAD2393766.1"/>
    </source>
</evidence>
<feature type="compositionally biased region" description="Basic and acidic residues" evidence="1">
    <location>
        <begin position="38"/>
        <end position="47"/>
    </location>
</feature>
<accession>A0A5N6LNQ0</accession>
<name>A0A5N6LNQ0_9ASTR</name>
<dbReference type="OrthoDB" id="1933664at2759"/>
<evidence type="ECO:0000256" key="1">
    <source>
        <dbReference type="SAM" id="MobiDB-lite"/>
    </source>
</evidence>
<dbReference type="PANTHER" id="PTHR33095:SF114">
    <property type="entry name" value="DUF1645 FAMILY PROTEIN"/>
    <property type="match status" value="1"/>
</dbReference>
<dbReference type="AlphaFoldDB" id="A0A5N6LNQ0"/>
<evidence type="ECO:0000313" key="3">
    <source>
        <dbReference type="Proteomes" id="UP000326396"/>
    </source>
</evidence>
<dbReference type="Pfam" id="PF07816">
    <property type="entry name" value="DUF1645"/>
    <property type="match status" value="1"/>
</dbReference>
<reference evidence="2 3" key="1">
    <citation type="submission" date="2019-05" db="EMBL/GenBank/DDBJ databases">
        <title>Mikania micrantha, genome provides insights into the molecular mechanism of rapid growth.</title>
        <authorList>
            <person name="Liu B."/>
        </authorList>
    </citation>
    <scope>NUCLEOTIDE SEQUENCE [LARGE SCALE GENOMIC DNA]</scope>
    <source>
        <strain evidence="2">NLD-2019</strain>
        <tissue evidence="2">Leaf</tissue>
    </source>
</reference>
<comment type="caution">
    <text evidence="2">The sequence shown here is derived from an EMBL/GenBank/DDBJ whole genome shotgun (WGS) entry which is preliminary data.</text>
</comment>
<protein>
    <submittedName>
        <fullName evidence="2">Uncharacterized protein</fullName>
    </submittedName>
</protein>
<dbReference type="InterPro" id="IPR012442">
    <property type="entry name" value="DUF1645_plant"/>
</dbReference>
<dbReference type="PANTHER" id="PTHR33095">
    <property type="entry name" value="OS07G0619500 PROTEIN"/>
    <property type="match status" value="1"/>
</dbReference>
<dbReference type="EMBL" id="SZYD01000019">
    <property type="protein sequence ID" value="KAD2393766.1"/>
    <property type="molecule type" value="Genomic_DNA"/>
</dbReference>
<gene>
    <name evidence="2" type="ORF">E3N88_40743</name>
</gene>
<feature type="compositionally biased region" description="Acidic residues" evidence="1">
    <location>
        <begin position="48"/>
        <end position="67"/>
    </location>
</feature>
<feature type="region of interest" description="Disordered" evidence="1">
    <location>
        <begin position="1"/>
        <end position="21"/>
    </location>
</feature>